<organism evidence="1">
    <name type="scientific">uncultured Caudovirales phage</name>
    <dbReference type="NCBI Taxonomy" id="2100421"/>
    <lineage>
        <taxon>Viruses</taxon>
        <taxon>Duplodnaviria</taxon>
        <taxon>Heunggongvirae</taxon>
        <taxon>Uroviricota</taxon>
        <taxon>Caudoviricetes</taxon>
        <taxon>Peduoviridae</taxon>
        <taxon>Maltschvirus</taxon>
        <taxon>Maltschvirus maltsch</taxon>
    </lineage>
</organism>
<name>A0A6J5NNN2_9CAUD</name>
<evidence type="ECO:0000313" key="1">
    <source>
        <dbReference type="EMBL" id="CAB4158991.1"/>
    </source>
</evidence>
<gene>
    <name evidence="1" type="ORF">UFOVP707_41</name>
</gene>
<reference evidence="1" key="1">
    <citation type="submission" date="2020-04" db="EMBL/GenBank/DDBJ databases">
        <authorList>
            <person name="Chiriac C."/>
            <person name="Salcher M."/>
            <person name="Ghai R."/>
            <person name="Kavagutti S V."/>
        </authorList>
    </citation>
    <scope>NUCLEOTIDE SEQUENCE</scope>
</reference>
<sequence length="226" mass="25169">MNFLQLCQALRREAGLPGTGPSSVASQTGIYAQVVQWILQADAEILAMHDDWRFLWRRGVTTLTPGVATYASLPGLPFVKHIWRRSVRRGANSNDPVVRFVPFEHLDRQPAQNASPTIFARAPGREIQVWPTPTLADVLRLDYQALPAPMVNNTDTSEIPEAHRMAIVYRALSYYAVHNEDGGAAAQAQMMWNIEFHKLAEAYLPGMGTRITPLDGLPQSELPELV</sequence>
<dbReference type="InterPro" id="IPR056209">
    <property type="entry name" value="SU10_adaptor"/>
</dbReference>
<dbReference type="Pfam" id="PF24175">
    <property type="entry name" value="SU10_adaptor"/>
    <property type="match status" value="1"/>
</dbReference>
<dbReference type="EMBL" id="LR796684">
    <property type="protein sequence ID" value="CAB4158991.1"/>
    <property type="molecule type" value="Genomic_DNA"/>
</dbReference>
<accession>A0A6J5NNN2</accession>
<protein>
    <submittedName>
        <fullName evidence="1">Uncharacterized protein</fullName>
    </submittedName>
</protein>
<proteinExistence type="predicted"/>